<dbReference type="EMBL" id="AOFM01000007">
    <property type="protein sequence ID" value="EME74711.1"/>
    <property type="molecule type" value="Genomic_DNA"/>
</dbReference>
<protein>
    <submittedName>
        <fullName evidence="1">Uncharacterized protein</fullName>
    </submittedName>
</protein>
<organism evidence="1 2">
    <name type="scientific">Bacillus sonorensis L12</name>
    <dbReference type="NCBI Taxonomy" id="1274524"/>
    <lineage>
        <taxon>Bacteria</taxon>
        <taxon>Bacillati</taxon>
        <taxon>Bacillota</taxon>
        <taxon>Bacilli</taxon>
        <taxon>Bacillales</taxon>
        <taxon>Bacillaceae</taxon>
        <taxon>Bacillus</taxon>
    </lineage>
</organism>
<evidence type="ECO:0000313" key="2">
    <source>
        <dbReference type="Proteomes" id="UP000011907"/>
    </source>
</evidence>
<reference evidence="1 2" key="1">
    <citation type="journal article" date="2013" name="Genome Announc.">
        <title>Draft Whole-Genome Sequence of Bacillus sonorensis Strain L12, a Source of Nonribosomal Lipopeptides.</title>
        <authorList>
            <person name="Adimpong D.B."/>
            <person name="Sorensen K.I."/>
            <person name="Nielsen D.S."/>
            <person name="Thorsen L."/>
            <person name="Rasmussen T.B."/>
            <person name="Derkx P.M."/>
            <person name="Jespersen L."/>
        </authorList>
    </citation>
    <scope>NUCLEOTIDE SEQUENCE [LARGE SCALE GENOMIC DNA]</scope>
    <source>
        <strain evidence="1 2">L12</strain>
    </source>
</reference>
<accession>M5P3U4</accession>
<gene>
    <name evidence="1" type="ORF">BSONL12_13036</name>
</gene>
<sequence>MRKKPRNNLHAIDAVLNQKQDNKLKNRGKENEKVLQTIPFWICDILYIRRGGRGIARREI</sequence>
<dbReference type="STRING" id="1274524.BSONL12_13036"/>
<name>M5P3U4_9BACI</name>
<comment type="caution">
    <text evidence="1">The sequence shown here is derived from an EMBL/GenBank/DDBJ whole genome shotgun (WGS) entry which is preliminary data.</text>
</comment>
<evidence type="ECO:0000313" key="1">
    <source>
        <dbReference type="EMBL" id="EME74711.1"/>
    </source>
</evidence>
<dbReference type="Proteomes" id="UP000011907">
    <property type="component" value="Unassembled WGS sequence"/>
</dbReference>
<proteinExistence type="predicted"/>
<dbReference type="AlphaFoldDB" id="M5P3U4"/>